<keyword evidence="3" id="KW-1185">Reference proteome</keyword>
<organism evidence="2 3">
    <name type="scientific">Anabaena lutea FACHB-196</name>
    <dbReference type="NCBI Taxonomy" id="2692881"/>
    <lineage>
        <taxon>Bacteria</taxon>
        <taxon>Bacillati</taxon>
        <taxon>Cyanobacteriota</taxon>
        <taxon>Cyanophyceae</taxon>
        <taxon>Nostocales</taxon>
        <taxon>Nostocaceae</taxon>
        <taxon>Anabaena</taxon>
    </lineage>
</organism>
<dbReference type="EMBL" id="JACJST010000018">
    <property type="protein sequence ID" value="MBD2569851.1"/>
    <property type="molecule type" value="Genomic_DNA"/>
</dbReference>
<dbReference type="InterPro" id="IPR005184">
    <property type="entry name" value="DUF306_Meta_HslJ"/>
</dbReference>
<dbReference type="Gene3D" id="2.40.128.270">
    <property type="match status" value="1"/>
</dbReference>
<dbReference type="RefSeq" id="WP_190717027.1">
    <property type="nucleotide sequence ID" value="NZ_JACJST010000018.1"/>
</dbReference>
<reference evidence="2 3" key="1">
    <citation type="journal article" date="2020" name="ISME J.">
        <title>Comparative genomics reveals insights into cyanobacterial evolution and habitat adaptation.</title>
        <authorList>
            <person name="Chen M.Y."/>
            <person name="Teng W.K."/>
            <person name="Zhao L."/>
            <person name="Hu C.X."/>
            <person name="Zhou Y.K."/>
            <person name="Han B.P."/>
            <person name="Song L.R."/>
            <person name="Shu W.S."/>
        </authorList>
    </citation>
    <scope>NUCLEOTIDE SEQUENCE [LARGE SCALE GENOMIC DNA]</scope>
    <source>
        <strain evidence="2 3">FACHB-196</strain>
    </source>
</reference>
<comment type="caution">
    <text evidence="2">The sequence shown here is derived from an EMBL/GenBank/DDBJ whole genome shotgun (WGS) entry which is preliminary data.</text>
</comment>
<evidence type="ECO:0000259" key="1">
    <source>
        <dbReference type="Pfam" id="PF03724"/>
    </source>
</evidence>
<evidence type="ECO:0000313" key="2">
    <source>
        <dbReference type="EMBL" id="MBD2569851.1"/>
    </source>
</evidence>
<name>A0ABR8FI65_9NOST</name>
<evidence type="ECO:0000313" key="3">
    <source>
        <dbReference type="Proteomes" id="UP000640531"/>
    </source>
</evidence>
<feature type="domain" description="DUF306" evidence="1">
    <location>
        <begin position="44"/>
        <end position="132"/>
    </location>
</feature>
<accession>A0ABR8FI65</accession>
<dbReference type="Pfam" id="PF03724">
    <property type="entry name" value="META"/>
    <property type="match status" value="1"/>
</dbReference>
<dbReference type="Proteomes" id="UP000640531">
    <property type="component" value="Unassembled WGS sequence"/>
</dbReference>
<sequence length="140" mass="15896">MSSSFVKSALYLPFAFVYPSGLTDKAFANRINDTYNLLGGLRTLGYSPISINFGERTLNGSTVCNSYTADYRLEYETSIKIFNLVVTKKDCPHPDPLSEQREAEYFDTITKVTKYIPINESYMMLSNASNQQSINLIFRK</sequence>
<gene>
    <name evidence="2" type="ORF">H6G59_18510</name>
</gene>
<proteinExistence type="predicted"/>
<dbReference type="InterPro" id="IPR038670">
    <property type="entry name" value="HslJ-like_sf"/>
</dbReference>
<protein>
    <submittedName>
        <fullName evidence="2">META domain-containing protein</fullName>
    </submittedName>
</protein>